<feature type="transmembrane region" description="Helical" evidence="2">
    <location>
        <begin position="217"/>
        <end position="237"/>
    </location>
</feature>
<accession>A0ABU7LH86</accession>
<feature type="region of interest" description="Disordered" evidence="1">
    <location>
        <begin position="1"/>
        <end position="26"/>
    </location>
</feature>
<organism evidence="3 4">
    <name type="scientific">Rhodococcus artemisiae</name>
    <dbReference type="NCBI Taxonomy" id="714159"/>
    <lineage>
        <taxon>Bacteria</taxon>
        <taxon>Bacillati</taxon>
        <taxon>Actinomycetota</taxon>
        <taxon>Actinomycetes</taxon>
        <taxon>Mycobacteriales</taxon>
        <taxon>Nocardiaceae</taxon>
        <taxon>Rhodococcus</taxon>
    </lineage>
</organism>
<reference evidence="3 4" key="1">
    <citation type="submission" date="2023-07" db="EMBL/GenBank/DDBJ databases">
        <authorList>
            <person name="Girao M."/>
            <person name="Carvalho M.F."/>
        </authorList>
    </citation>
    <scope>NUCLEOTIDE SEQUENCE [LARGE SCALE GENOMIC DNA]</scope>
    <source>
        <strain evidence="3 4">YIM65754</strain>
    </source>
</reference>
<evidence type="ECO:0000256" key="2">
    <source>
        <dbReference type="SAM" id="Phobius"/>
    </source>
</evidence>
<keyword evidence="2" id="KW-0812">Transmembrane</keyword>
<feature type="transmembrane region" description="Helical" evidence="2">
    <location>
        <begin position="249"/>
        <end position="269"/>
    </location>
</feature>
<keyword evidence="2" id="KW-1133">Transmembrane helix</keyword>
<comment type="caution">
    <text evidence="3">The sequence shown here is derived from an EMBL/GenBank/DDBJ whole genome shotgun (WGS) entry which is preliminary data.</text>
</comment>
<keyword evidence="4" id="KW-1185">Reference proteome</keyword>
<keyword evidence="2" id="KW-0472">Membrane</keyword>
<dbReference type="RefSeq" id="WP_330136113.1">
    <property type="nucleotide sequence ID" value="NZ_JAUTXY010000015.1"/>
</dbReference>
<proteinExistence type="predicted"/>
<evidence type="ECO:0000313" key="4">
    <source>
        <dbReference type="Proteomes" id="UP001336020"/>
    </source>
</evidence>
<dbReference type="Proteomes" id="UP001336020">
    <property type="component" value="Unassembled WGS sequence"/>
</dbReference>
<feature type="transmembrane region" description="Helical" evidence="2">
    <location>
        <begin position="422"/>
        <end position="443"/>
    </location>
</feature>
<name>A0ABU7LH86_9NOCA</name>
<gene>
    <name evidence="3" type="ORF">Q7514_25770</name>
</gene>
<evidence type="ECO:0000256" key="1">
    <source>
        <dbReference type="SAM" id="MobiDB-lite"/>
    </source>
</evidence>
<sequence>MTVRVTPPIDSVGGSALPAEDSEGPGGRVDGLRELFRSTPAKLISLGLVLAVLLVVSGTASAQVASSRKATHDRLLATTEPLANAAQNLYSALSIADAAAVTGFISGGIEPVEVRDRYVEAIAEASGELVVAAAGLAEEDEFGAANIAVIARLLPMYTGLIETARANNRTGNPVGAAYLTEASNMMQTSMLPVAQELHTQGETAVNSTQRAAVAPPWSAIGLLLVTVAALCAAHVLISRKTRRTFNPGLIIAIGATGALLCWLLIAGLVSSNATERAIEQGAEPLADLTESRILAQQSRTAETLLLARRDVTGMYTGAFDETITRLGDLLDQYTSNGAVEIGTDAADRAEAARTAWINSHARTVAALERGDYAAAAVLATGPGPDEATAQFARLDTALGEGIEETRNELRDNEFRASRTLSGLAPVAIALMVLSLISVIIGLWPRLREYQ</sequence>
<evidence type="ECO:0008006" key="5">
    <source>
        <dbReference type="Google" id="ProtNLM"/>
    </source>
</evidence>
<evidence type="ECO:0000313" key="3">
    <source>
        <dbReference type="EMBL" id="MEE2060935.1"/>
    </source>
</evidence>
<protein>
    <recommendedName>
        <fullName evidence="5">Secreted protein</fullName>
    </recommendedName>
</protein>
<dbReference type="EMBL" id="JAUTXY010000015">
    <property type="protein sequence ID" value="MEE2060935.1"/>
    <property type="molecule type" value="Genomic_DNA"/>
</dbReference>
<feature type="transmembrane region" description="Helical" evidence="2">
    <location>
        <begin position="43"/>
        <end position="65"/>
    </location>
</feature>